<dbReference type="Gene3D" id="3.50.50.60">
    <property type="entry name" value="FAD/NAD(P)-binding domain"/>
    <property type="match status" value="1"/>
</dbReference>
<dbReference type="InterPro" id="IPR036188">
    <property type="entry name" value="FAD/NAD-bd_sf"/>
</dbReference>
<keyword evidence="3" id="KW-1185">Reference proteome</keyword>
<dbReference type="SUPFAM" id="SSF51905">
    <property type="entry name" value="FAD/NAD(P)-binding domain"/>
    <property type="match status" value="2"/>
</dbReference>
<proteinExistence type="predicted"/>
<dbReference type="KEGG" id="nano:G5V58_24890"/>
<dbReference type="GO" id="GO:0004497">
    <property type="term" value="F:monooxygenase activity"/>
    <property type="evidence" value="ECO:0007669"/>
    <property type="project" value="UniProtKB-KW"/>
</dbReference>
<accession>A0A6G6WLX9</accession>
<dbReference type="AlphaFoldDB" id="A0A6G6WLX9"/>
<dbReference type="PANTHER" id="PTHR40254:SF1">
    <property type="entry name" value="BLR0577 PROTEIN"/>
    <property type="match status" value="1"/>
</dbReference>
<feature type="domain" description="FAD-dependent urate hydroxylase HpyO/Asp monooxygenase CreE-like FAD/NAD(P)-binding" evidence="1">
    <location>
        <begin position="2"/>
        <end position="145"/>
    </location>
</feature>
<evidence type="ECO:0000313" key="3">
    <source>
        <dbReference type="Proteomes" id="UP000502996"/>
    </source>
</evidence>
<sequence>MAVVGGGASGTLTSIHLMASRAHALRVAAYDASGGLGQGLAYSTTDRRHLLNVRSRHMSAFPDIPGDLVEWAERTGRLSDAQAFLPRRDYAVYLQETLDRLRDERFSFRGAQVVDVAPGPDGFELSTADGARTRARAVVLALGNQRPAPLATATGPLPEARWHLGDPWDLDRLTALPADATVVLVGTGLTAVDAAISLLEDAPDRRVVMVSRHGLLPEAHIEQQSTAWLSPVPSGPVTADALAGLLREQIAAAARQGVDWRPVVDGLRAPTQGLWQRLPLEERERFLATYVRDWEVRRHRMAPDVAARLASYREDGRLLVVGGGLAAVTDHGTRCEVELPGLPDALFADAVVNCTGPMTDVSRSADPLVRSLVQRGVLTPDPLRLGVAATPTGEVLDVSGQVVPGLFVVGPALKGVLWESTAVPEIRGQAAALAQRLPELVRAVV</sequence>
<dbReference type="InterPro" id="IPR038732">
    <property type="entry name" value="HpyO/CreE_NAD-binding"/>
</dbReference>
<dbReference type="PANTHER" id="PTHR40254">
    <property type="entry name" value="BLR0577 PROTEIN"/>
    <property type="match status" value="1"/>
</dbReference>
<dbReference type="InterPro" id="IPR052189">
    <property type="entry name" value="L-asp_N-monooxygenase_NS-form"/>
</dbReference>
<dbReference type="EMBL" id="CP049257">
    <property type="protein sequence ID" value="QIG46249.1"/>
    <property type="molecule type" value="Genomic_DNA"/>
</dbReference>
<keyword evidence="2" id="KW-0560">Oxidoreductase</keyword>
<name>A0A6G6WLX9_9ACTN</name>
<reference evidence="2 3" key="1">
    <citation type="submission" date="2020-02" db="EMBL/GenBank/DDBJ databases">
        <title>Full genome sequence of Nocardioides sp. R-3366.</title>
        <authorList>
            <person name="Im W.-T."/>
        </authorList>
    </citation>
    <scope>NUCLEOTIDE SEQUENCE [LARGE SCALE GENOMIC DNA]</scope>
    <source>
        <strain evidence="2 3">R-3366</strain>
    </source>
</reference>
<evidence type="ECO:0000313" key="2">
    <source>
        <dbReference type="EMBL" id="QIG46249.1"/>
    </source>
</evidence>
<gene>
    <name evidence="2" type="ORF">G5V58_24890</name>
</gene>
<evidence type="ECO:0000259" key="1">
    <source>
        <dbReference type="Pfam" id="PF13454"/>
    </source>
</evidence>
<organism evidence="2 3">
    <name type="scientific">Nocardioides anomalus</name>
    <dbReference type="NCBI Taxonomy" id="2712223"/>
    <lineage>
        <taxon>Bacteria</taxon>
        <taxon>Bacillati</taxon>
        <taxon>Actinomycetota</taxon>
        <taxon>Actinomycetes</taxon>
        <taxon>Propionibacteriales</taxon>
        <taxon>Nocardioidaceae</taxon>
        <taxon>Nocardioides</taxon>
    </lineage>
</organism>
<dbReference type="Pfam" id="PF13454">
    <property type="entry name" value="NAD_binding_9"/>
    <property type="match status" value="1"/>
</dbReference>
<protein>
    <submittedName>
        <fullName evidence="2">SidA/IucD/PvdA family monooxygenase</fullName>
    </submittedName>
</protein>
<dbReference type="Proteomes" id="UP000502996">
    <property type="component" value="Chromosome"/>
</dbReference>
<keyword evidence="2" id="KW-0503">Monooxygenase</keyword>